<feature type="region of interest" description="Disordered" evidence="1">
    <location>
        <begin position="302"/>
        <end position="331"/>
    </location>
</feature>
<feature type="compositionally biased region" description="Basic and acidic residues" evidence="1">
    <location>
        <begin position="128"/>
        <end position="158"/>
    </location>
</feature>
<gene>
    <name evidence="2" type="ORF">SEMRO_18_G013130.1</name>
</gene>
<organism evidence="2 3">
    <name type="scientific">Seminavis robusta</name>
    <dbReference type="NCBI Taxonomy" id="568900"/>
    <lineage>
        <taxon>Eukaryota</taxon>
        <taxon>Sar</taxon>
        <taxon>Stramenopiles</taxon>
        <taxon>Ochrophyta</taxon>
        <taxon>Bacillariophyta</taxon>
        <taxon>Bacillariophyceae</taxon>
        <taxon>Bacillariophycidae</taxon>
        <taxon>Naviculales</taxon>
        <taxon>Naviculaceae</taxon>
        <taxon>Seminavis</taxon>
    </lineage>
</organism>
<dbReference type="Proteomes" id="UP001153069">
    <property type="component" value="Unassembled WGS sequence"/>
</dbReference>
<protein>
    <submittedName>
        <fullName evidence="2">Uncharacterized protein</fullName>
    </submittedName>
</protein>
<dbReference type="AlphaFoldDB" id="A0A9N8D6N2"/>
<reference evidence="2" key="1">
    <citation type="submission" date="2020-06" db="EMBL/GenBank/DDBJ databases">
        <authorList>
            <consortium name="Plant Systems Biology data submission"/>
        </authorList>
    </citation>
    <scope>NUCLEOTIDE SEQUENCE</scope>
    <source>
        <strain evidence="2">D6</strain>
    </source>
</reference>
<evidence type="ECO:0000313" key="3">
    <source>
        <dbReference type="Proteomes" id="UP001153069"/>
    </source>
</evidence>
<dbReference type="EMBL" id="CAICTM010000018">
    <property type="protein sequence ID" value="CAB9497362.1"/>
    <property type="molecule type" value="Genomic_DNA"/>
</dbReference>
<feature type="region of interest" description="Disordered" evidence="1">
    <location>
        <begin position="115"/>
        <end position="164"/>
    </location>
</feature>
<name>A0A9N8D6N2_9STRA</name>
<evidence type="ECO:0000256" key="1">
    <source>
        <dbReference type="SAM" id="MobiDB-lite"/>
    </source>
</evidence>
<comment type="caution">
    <text evidence="2">The sequence shown here is derived from an EMBL/GenBank/DDBJ whole genome shotgun (WGS) entry which is preliminary data.</text>
</comment>
<proteinExistence type="predicted"/>
<feature type="compositionally biased region" description="Acidic residues" evidence="1">
    <location>
        <begin position="304"/>
        <end position="331"/>
    </location>
</feature>
<evidence type="ECO:0000313" key="2">
    <source>
        <dbReference type="EMBL" id="CAB9497362.1"/>
    </source>
</evidence>
<accession>A0A9N8D6N2</accession>
<keyword evidence="3" id="KW-1185">Reference proteome</keyword>
<sequence>MDPARKKQKVDLVVDEPELAQEILNQYSEKHSSFSFKSAKVPKAYNQERIGYERGGFHHVRGKIYDCGKLTKPAEFFLAKHVGRRALHDAVPGFPNPEKIPDHVKKQDDVYLGGLVRCNNDSDDDDGKGEKQKEEERKEAKQQPTQKEKSHAETKKDQGEEDPDRLILAAARAEKDEKRSPIHEYLTLLCHRSSRALLNELNSDDKAEIAACLVPEYNPEVLDMTMECTGAVEFDKIFPLPPPEFRLDVAEVLPFLHERVLQSLGRIWYGSTPLTPGGAALLTAALSAVLYQVYLRNYLKEEENSSEESGAEGEEEENSNEESVEEGDLER</sequence>